<dbReference type="Gene3D" id="2.60.40.740">
    <property type="match status" value="1"/>
</dbReference>
<accession>A0A3P1TCJ7</accession>
<dbReference type="Pfam" id="PF16555">
    <property type="entry name" value="GramPos_pilinD1"/>
    <property type="match status" value="1"/>
</dbReference>
<dbReference type="NCBIfam" id="TIGR04226">
    <property type="entry name" value="RrgB_K2N_iso_D2"/>
    <property type="match status" value="1"/>
</dbReference>
<dbReference type="EMBL" id="RQZG01000001">
    <property type="protein sequence ID" value="RRD07177.1"/>
    <property type="molecule type" value="Genomic_DNA"/>
</dbReference>
<feature type="domain" description="Gram-positive pilin subunit D1 N-terminal" evidence="6">
    <location>
        <begin position="47"/>
        <end position="185"/>
    </location>
</feature>
<dbReference type="NCBIfam" id="NF033902">
    <property type="entry name" value="iso_D2_wall_anc"/>
    <property type="match status" value="1"/>
</dbReference>
<dbReference type="Proteomes" id="UP000280819">
    <property type="component" value="Unassembled WGS sequence"/>
</dbReference>
<name>A0A3P1TCJ7_9ACTN</name>
<dbReference type="InterPro" id="IPR032364">
    <property type="entry name" value="GramPos_pilinD1_N"/>
</dbReference>
<dbReference type="InterPro" id="IPR013783">
    <property type="entry name" value="Ig-like_fold"/>
</dbReference>
<evidence type="ECO:0000256" key="4">
    <source>
        <dbReference type="SAM" id="Phobius"/>
    </source>
</evidence>
<feature type="chain" id="PRO_5018315053" evidence="5">
    <location>
        <begin position="32"/>
        <end position="473"/>
    </location>
</feature>
<dbReference type="InterPro" id="IPR048052">
    <property type="entry name" value="FM1-like"/>
</dbReference>
<feature type="domain" description="SpaA-like prealbumin fold" evidence="7">
    <location>
        <begin position="327"/>
        <end position="406"/>
    </location>
</feature>
<dbReference type="InterPro" id="IPR026466">
    <property type="entry name" value="Fim_isopep_form_D2_dom"/>
</dbReference>
<dbReference type="InterPro" id="IPR041033">
    <property type="entry name" value="SpaA_PFL_dom_1"/>
</dbReference>
<evidence type="ECO:0000256" key="3">
    <source>
        <dbReference type="ARBA" id="ARBA00022729"/>
    </source>
</evidence>
<feature type="signal peptide" evidence="5">
    <location>
        <begin position="1"/>
        <end position="31"/>
    </location>
</feature>
<evidence type="ECO:0000259" key="7">
    <source>
        <dbReference type="Pfam" id="PF17802"/>
    </source>
</evidence>
<keyword evidence="3 5" id="KW-0732">Signal</keyword>
<protein>
    <submittedName>
        <fullName evidence="8">Isopeptide-forming domain-containing fimbrial protein</fullName>
    </submittedName>
</protein>
<gene>
    <name evidence="8" type="ORF">EII34_01460</name>
</gene>
<evidence type="ECO:0000256" key="1">
    <source>
        <dbReference type="ARBA" id="ARBA00007257"/>
    </source>
</evidence>
<feature type="transmembrane region" description="Helical" evidence="4">
    <location>
        <begin position="445"/>
        <end position="467"/>
    </location>
</feature>
<keyword evidence="4" id="KW-0812">Transmembrane</keyword>
<comment type="similarity">
    <text evidence="1">Belongs to the serine-aspartate repeat-containing protein (SDr) family.</text>
</comment>
<dbReference type="GO" id="GO:0005975">
    <property type="term" value="P:carbohydrate metabolic process"/>
    <property type="evidence" value="ECO:0007669"/>
    <property type="project" value="UniProtKB-ARBA"/>
</dbReference>
<evidence type="ECO:0000256" key="5">
    <source>
        <dbReference type="SAM" id="SignalP"/>
    </source>
</evidence>
<sequence length="473" mass="49476">MTERRNPGWRLLALTAAFALALIGWAAPSHADEPPGPANIQVPPGGMTLNIHKCVQPPQQGAPASGAEQQTGCTPIQGVTFELYKVSSVNLGSAEGWAQVPGIQAPESGSTINGHTTELKNTLVTNGTGLARFQGLEIGLYLVVESDTGAPNTGVVLGSRPFLVTLPYATDNEWNYDVHVYPKNSLAGIEKTVTDDLNTAGYIGQNVTWTVTSDVPRQGQNVQIDSYVITDTLPAGLTHVSTAMALDNGVNFEQGVDVTCTTTVTCTFTSVGLAKLNQNPGSKVVTTIVTHVTDVTSATAEGVFTNTAKVTINGNDSAEVTAQTTWGQLRIHKFDQATRKALGGAVFKLCPDAQCVNVAVADLATDQDGFVTVPVLRPGQYFLVETTAPNGYVLDASPKEITIAGGALTVAGDPTTEAGTKNYKAVPNTKQDLPALPMTGGIGQVALIAGGIGMFVLALGIVVLGRLNARRRR</sequence>
<evidence type="ECO:0000259" key="6">
    <source>
        <dbReference type="Pfam" id="PF16555"/>
    </source>
</evidence>
<keyword evidence="2" id="KW-0964">Secreted</keyword>
<comment type="caution">
    <text evidence="8">The sequence shown here is derived from an EMBL/GenBank/DDBJ whole genome shotgun (WGS) entry which is preliminary data.</text>
</comment>
<evidence type="ECO:0000313" key="8">
    <source>
        <dbReference type="EMBL" id="RRD07177.1"/>
    </source>
</evidence>
<proteinExistence type="inferred from homology"/>
<evidence type="ECO:0000313" key="9">
    <source>
        <dbReference type="Proteomes" id="UP000280819"/>
    </source>
</evidence>
<dbReference type="Gene3D" id="2.60.40.10">
    <property type="entry name" value="Immunoglobulins"/>
    <property type="match status" value="2"/>
</dbReference>
<dbReference type="PANTHER" id="PTHR36108">
    <property type="entry name" value="COLOSSIN-B-RELATED"/>
    <property type="match status" value="1"/>
</dbReference>
<dbReference type="Pfam" id="PF17802">
    <property type="entry name" value="SpaA"/>
    <property type="match status" value="1"/>
</dbReference>
<organism evidence="8 9">
    <name type="scientific">Arachnia propionica</name>
    <dbReference type="NCBI Taxonomy" id="1750"/>
    <lineage>
        <taxon>Bacteria</taxon>
        <taxon>Bacillati</taxon>
        <taxon>Actinomycetota</taxon>
        <taxon>Actinomycetes</taxon>
        <taxon>Propionibacteriales</taxon>
        <taxon>Propionibacteriaceae</taxon>
        <taxon>Arachnia</taxon>
    </lineage>
</organism>
<dbReference type="OrthoDB" id="3199332at2"/>
<evidence type="ECO:0000256" key="2">
    <source>
        <dbReference type="ARBA" id="ARBA00022525"/>
    </source>
</evidence>
<reference evidence="8 9" key="1">
    <citation type="submission" date="2018-11" db="EMBL/GenBank/DDBJ databases">
        <title>Genomes From Bacteria Associated with the Canine Oral Cavity: a Test Case for Automated Genome-Based Taxonomic Assignment.</title>
        <authorList>
            <person name="Coil D.A."/>
            <person name="Jospin G."/>
            <person name="Darling A.E."/>
            <person name="Wallis C."/>
            <person name="Davis I.J."/>
            <person name="Harris S."/>
            <person name="Eisen J.A."/>
            <person name="Holcombe L.J."/>
            <person name="O'Flynn C."/>
        </authorList>
    </citation>
    <scope>NUCLEOTIDE SEQUENCE [LARGE SCALE GENOMIC DNA]</scope>
    <source>
        <strain evidence="8 9">OH887_COT-365</strain>
    </source>
</reference>
<keyword evidence="4" id="KW-0472">Membrane</keyword>
<dbReference type="PANTHER" id="PTHR36108:SF13">
    <property type="entry name" value="COLOSSIN-B-RELATED"/>
    <property type="match status" value="1"/>
</dbReference>
<dbReference type="RefSeq" id="WP_124842056.1">
    <property type="nucleotide sequence ID" value="NZ_RQZG01000001.1"/>
</dbReference>
<dbReference type="AlphaFoldDB" id="A0A3P1TCJ7"/>
<keyword evidence="4" id="KW-1133">Transmembrane helix</keyword>